<protein>
    <recommendedName>
        <fullName evidence="3">DNA-directed DNA polymerase</fullName>
    </recommendedName>
</protein>
<comment type="caution">
    <text evidence="1">The sequence shown here is derived from an EMBL/GenBank/DDBJ whole genome shotgun (WGS) entry which is preliminary data.</text>
</comment>
<dbReference type="GO" id="GO:0071897">
    <property type="term" value="P:DNA biosynthetic process"/>
    <property type="evidence" value="ECO:0007669"/>
    <property type="project" value="UniProtKB-ARBA"/>
</dbReference>
<proteinExistence type="predicted"/>
<dbReference type="SUPFAM" id="SSF56672">
    <property type="entry name" value="DNA/RNA polymerases"/>
    <property type="match status" value="1"/>
</dbReference>
<dbReference type="InterPro" id="IPR012337">
    <property type="entry name" value="RNaseH-like_sf"/>
</dbReference>
<reference evidence="1 2" key="1">
    <citation type="submission" date="2023-03" db="EMBL/GenBank/DDBJ databases">
        <title>Genome insight into feeding habits of ladybird beetles.</title>
        <authorList>
            <person name="Li H.-S."/>
            <person name="Huang Y.-H."/>
            <person name="Pang H."/>
        </authorList>
    </citation>
    <scope>NUCLEOTIDE SEQUENCE [LARGE SCALE GENOMIC DNA]</scope>
    <source>
        <strain evidence="1">SYSU_2023b</strain>
        <tissue evidence="1">Whole body</tissue>
    </source>
</reference>
<dbReference type="EMBL" id="JARQZJ010000065">
    <property type="protein sequence ID" value="KAK9880628.1"/>
    <property type="molecule type" value="Genomic_DNA"/>
</dbReference>
<name>A0AAW1UDA1_9CUCU</name>
<evidence type="ECO:0008006" key="3">
    <source>
        <dbReference type="Google" id="ProtNLM"/>
    </source>
</evidence>
<keyword evidence="2" id="KW-1185">Reference proteome</keyword>
<dbReference type="AlphaFoldDB" id="A0AAW1UDA1"/>
<dbReference type="SUPFAM" id="SSF53098">
    <property type="entry name" value="Ribonuclease H-like"/>
    <property type="match status" value="1"/>
</dbReference>
<dbReference type="InterPro" id="IPR023211">
    <property type="entry name" value="DNA_pol_palm_dom_sf"/>
</dbReference>
<evidence type="ECO:0000313" key="2">
    <source>
        <dbReference type="Proteomes" id="UP001431783"/>
    </source>
</evidence>
<dbReference type="Proteomes" id="UP001431783">
    <property type="component" value="Unassembled WGS sequence"/>
</dbReference>
<sequence>MFNMEDCIRVIKSLVALFISTSNIEDFDRGLKECSLAVRRINGRLKCSKTVGEKQRLLTALNHVKSYRSQLKSIKKKGAGIKDRRETAWNRVHWDDSTSAFKSRIRTGIITNLKHKDPKDFLIDCEAIFHHRILNVLKKDEAVKVNMMFCGEFQIMAANKIQKEYKYFTTSNAPIYRDTNIIEWFNRNVSIPILNELEEFQERDSGWALMNVVNLGVNINKFTPQLGSSYIELPSQIRNKNACINMKNNDEACFAWAVTAALHPVEKSPERISKYPHYTKVLKLKGIQFPMTLKQIPNFEKQNNISINVYILKKEKKNFITLPTYLTKNKMKKHVNLLLVQDHYTDDYTSVRYHFVWIKNLSRLVSSQLSKEKNRKFICDRCLRYIRSEEKLKSHSEDCGKMNETAIRMPEIGNNILKFKNYKNKEKVPFITYADLESILKPTNTKNNYQEHRAAAVGYYVKCSYDDTLSFYRSYRGPNCMKWFADEINQFAEDVETVFLCPYDIDITSQQKIEFQKATHCHICEDIFKPEDKKVRDHNHIIAENNYRGAAHEGCNINYKDSHTIPIVFHNLSGYDANFVIADIATRLEGKIDLLPMTKEKYISFTKHYDEYCVNFRFIDSFRFMAFSLDQLSSYLDDFPNLKSQFPEEHINLLTKKGVMPYDYIDSNDRFSETSLPPIEAFYNKLNGTKCPRRSYLRAKLVWKEFRCQNLGEYSDLYMKTDILLLADVFEQFRTSCHKTYGLDPAHYFTLPGYTWDAMLKHTKQELELLTDVNMFLFVERGIRGGLSQVCGKRRANANNRYIPNYDPTIPENYLMYFDVNNQYGWVMSQHLPYGGFQWSDTNMDVTSIPDDAPEGYILEVDLEYPRKLHDKHKDLPFCPQHYNSKTRTPCYASQQNAKLMATLHQKKKYIIHYRNLKQALNNELVLTKIHRVLKFNQSAWLKSYIDLNTNLRKKAKNEFEKNLFKLMNNAVFGKTMENIRKRVNVHLLTKWDGRYGAEAYISKPEFKNSAIFNENLVAVELRKLEVYLNKPIYVGMSILDLAKTTIYDFHYNYMDKAFRRGCTILYTDTDSLIYEVFEDPYVMMRRDCHTQFDTSDYPENNLYKIPQVNKKVLGMMKDENGGIPMTDYVGLRSKLYAVKNSIDEIDAKKRQWEIEEYDPEEIESMCRNYGVTKKAKGIKKSIVKNKISFNDYIKCLETWKHKIISQNLIEARKHQVYSLTQEKIALSPEDDKRYLVPETFETLPWGHYSLDKRKNDDPEEPSKKMSIKETLLTM</sequence>
<dbReference type="GO" id="GO:0042575">
    <property type="term" value="C:DNA polymerase complex"/>
    <property type="evidence" value="ECO:0007669"/>
    <property type="project" value="UniProtKB-ARBA"/>
</dbReference>
<accession>A0AAW1UDA1</accession>
<dbReference type="PANTHER" id="PTHR31511:SF12">
    <property type="entry name" value="RHO TERMINATION FACTOR N-TERMINAL DOMAIN-CONTAINING PROTEIN"/>
    <property type="match status" value="1"/>
</dbReference>
<dbReference type="SUPFAM" id="SSF54060">
    <property type="entry name" value="His-Me finger endonucleases"/>
    <property type="match status" value="1"/>
</dbReference>
<dbReference type="Gene3D" id="3.90.1600.10">
    <property type="entry name" value="Palm domain of DNA polymerase"/>
    <property type="match status" value="1"/>
</dbReference>
<gene>
    <name evidence="1" type="ORF">WA026_011869</name>
</gene>
<organism evidence="1 2">
    <name type="scientific">Henosepilachna vigintioctopunctata</name>
    <dbReference type="NCBI Taxonomy" id="420089"/>
    <lineage>
        <taxon>Eukaryota</taxon>
        <taxon>Metazoa</taxon>
        <taxon>Ecdysozoa</taxon>
        <taxon>Arthropoda</taxon>
        <taxon>Hexapoda</taxon>
        <taxon>Insecta</taxon>
        <taxon>Pterygota</taxon>
        <taxon>Neoptera</taxon>
        <taxon>Endopterygota</taxon>
        <taxon>Coleoptera</taxon>
        <taxon>Polyphaga</taxon>
        <taxon>Cucujiformia</taxon>
        <taxon>Coccinelloidea</taxon>
        <taxon>Coccinellidae</taxon>
        <taxon>Epilachninae</taxon>
        <taxon>Epilachnini</taxon>
        <taxon>Henosepilachna</taxon>
    </lineage>
</organism>
<dbReference type="InterPro" id="IPR044925">
    <property type="entry name" value="His-Me_finger_sf"/>
</dbReference>
<evidence type="ECO:0000313" key="1">
    <source>
        <dbReference type="EMBL" id="KAK9880628.1"/>
    </source>
</evidence>
<dbReference type="InterPro" id="IPR043502">
    <property type="entry name" value="DNA/RNA_pol_sf"/>
</dbReference>
<dbReference type="PANTHER" id="PTHR31511">
    <property type="entry name" value="PROTEIN CBG23764"/>
    <property type="match status" value="1"/>
</dbReference>